<dbReference type="EC" id="2.3.3.13" evidence="3"/>
<comment type="similarity">
    <text evidence="2">Belongs to the alpha-IPM synthase/homocitrate synthase family. LeuA type 1 subfamily.</text>
</comment>
<evidence type="ECO:0000256" key="7">
    <source>
        <dbReference type="ARBA" id="ARBA00023211"/>
    </source>
</evidence>
<dbReference type="AlphaFoldDB" id="A0A1G2EE76"/>
<reference evidence="10 11" key="1">
    <citation type="journal article" date="2016" name="Nat. Commun.">
        <title>Thousands of microbial genomes shed light on interconnected biogeochemical processes in an aquifer system.</title>
        <authorList>
            <person name="Anantharaman K."/>
            <person name="Brown C.T."/>
            <person name="Hug L.A."/>
            <person name="Sharon I."/>
            <person name="Castelle C.J."/>
            <person name="Probst A.J."/>
            <person name="Thomas B.C."/>
            <person name="Singh A."/>
            <person name="Wilkins M.J."/>
            <person name="Karaoz U."/>
            <person name="Brodie E.L."/>
            <person name="Williams K.H."/>
            <person name="Hubbard S.S."/>
            <person name="Banfield J.F."/>
        </authorList>
    </citation>
    <scope>NUCLEOTIDE SEQUENCE [LARGE SCALE GENOMIC DNA]</scope>
</reference>
<keyword evidence="8" id="KW-0100">Branched-chain amino acid biosynthesis</keyword>
<dbReference type="Pfam" id="PF22617">
    <property type="entry name" value="HCS_D2"/>
    <property type="match status" value="1"/>
</dbReference>
<evidence type="ECO:0000313" key="11">
    <source>
        <dbReference type="Proteomes" id="UP000176406"/>
    </source>
</evidence>
<dbReference type="InterPro" id="IPR054691">
    <property type="entry name" value="LeuA/HCS_post-cat"/>
</dbReference>
<keyword evidence="4" id="KW-0432">Leucine biosynthesis</keyword>
<evidence type="ECO:0000313" key="10">
    <source>
        <dbReference type="EMBL" id="OGZ23640.1"/>
    </source>
</evidence>
<dbReference type="Gene3D" id="3.20.20.70">
    <property type="entry name" value="Aldolase class I"/>
    <property type="match status" value="1"/>
</dbReference>
<dbReference type="FunFam" id="1.10.238.260:FF:000001">
    <property type="entry name" value="2-isopropylmalate synthase"/>
    <property type="match status" value="1"/>
</dbReference>
<dbReference type="SUPFAM" id="SSF51569">
    <property type="entry name" value="Aldolase"/>
    <property type="match status" value="1"/>
</dbReference>
<keyword evidence="6" id="KW-0808">Transferase</keyword>
<evidence type="ECO:0000256" key="1">
    <source>
        <dbReference type="ARBA" id="ARBA00004689"/>
    </source>
</evidence>
<feature type="domain" description="Pyruvate carboxyltransferase" evidence="9">
    <location>
        <begin position="1"/>
        <end position="148"/>
    </location>
</feature>
<evidence type="ECO:0000256" key="4">
    <source>
        <dbReference type="ARBA" id="ARBA00022430"/>
    </source>
</evidence>
<dbReference type="GO" id="GO:0003852">
    <property type="term" value="F:2-isopropylmalate synthase activity"/>
    <property type="evidence" value="ECO:0007669"/>
    <property type="project" value="UniProtKB-EC"/>
</dbReference>
<protein>
    <recommendedName>
        <fullName evidence="3">2-isopropylmalate synthase</fullName>
        <ecNumber evidence="3">2.3.3.13</ecNumber>
    </recommendedName>
</protein>
<dbReference type="PANTHER" id="PTHR10277">
    <property type="entry name" value="HOMOCITRATE SYNTHASE-RELATED"/>
    <property type="match status" value="1"/>
</dbReference>
<evidence type="ECO:0000256" key="2">
    <source>
        <dbReference type="ARBA" id="ARBA00009396"/>
    </source>
</evidence>
<dbReference type="PROSITE" id="PS00816">
    <property type="entry name" value="AIPM_HOMOCIT_SYNTH_2"/>
    <property type="match status" value="1"/>
</dbReference>
<dbReference type="InterPro" id="IPR050073">
    <property type="entry name" value="2-IPM_HCS-like"/>
</dbReference>
<evidence type="ECO:0000256" key="5">
    <source>
        <dbReference type="ARBA" id="ARBA00022605"/>
    </source>
</evidence>
<keyword evidence="7" id="KW-0464">Manganese</keyword>
<name>A0A1G2EE76_9BACT</name>
<dbReference type="GO" id="GO:0009098">
    <property type="term" value="P:L-leucine biosynthetic process"/>
    <property type="evidence" value="ECO:0007669"/>
    <property type="project" value="UniProtKB-KW"/>
</dbReference>
<dbReference type="Proteomes" id="UP000176406">
    <property type="component" value="Unassembled WGS sequence"/>
</dbReference>
<dbReference type="EMBL" id="MHMG01000012">
    <property type="protein sequence ID" value="OGZ23640.1"/>
    <property type="molecule type" value="Genomic_DNA"/>
</dbReference>
<accession>A0A1G2EE76</accession>
<dbReference type="InterPro" id="IPR013785">
    <property type="entry name" value="Aldolase_TIM"/>
</dbReference>
<dbReference type="Gene3D" id="1.10.238.260">
    <property type="match status" value="1"/>
</dbReference>
<evidence type="ECO:0000256" key="8">
    <source>
        <dbReference type="ARBA" id="ARBA00023304"/>
    </source>
</evidence>
<dbReference type="PROSITE" id="PS50991">
    <property type="entry name" value="PYR_CT"/>
    <property type="match status" value="1"/>
</dbReference>
<evidence type="ECO:0000256" key="6">
    <source>
        <dbReference type="ARBA" id="ARBA00022679"/>
    </source>
</evidence>
<evidence type="ECO:0000259" key="9">
    <source>
        <dbReference type="PROSITE" id="PS50991"/>
    </source>
</evidence>
<dbReference type="InterPro" id="IPR002034">
    <property type="entry name" value="AIPM/Hcit_synth_CS"/>
</dbReference>
<dbReference type="PANTHER" id="PTHR10277:SF9">
    <property type="entry name" value="2-ISOPROPYLMALATE SYNTHASE 1, CHLOROPLASTIC-RELATED"/>
    <property type="match status" value="1"/>
</dbReference>
<proteinExistence type="inferred from homology"/>
<evidence type="ECO:0000256" key="3">
    <source>
        <dbReference type="ARBA" id="ARBA00012973"/>
    </source>
</evidence>
<comment type="caution">
    <text evidence="10">The sequence shown here is derived from an EMBL/GenBank/DDBJ whole genome shotgun (WGS) entry which is preliminary data.</text>
</comment>
<sequence length="263" mass="29166">MAVWSVKYAKKYFRDIEFTAEDASRTEKEFLFKIIENAIKAGATTVNIPDTVGYSTPWEYGDLIKLIKEKVPNINKAVISAHCHDDLGLATANSLSAVKNGARQVECTVNGIGERAGNASLEEVVMAIDTRKDIFDNLKTNINKSQIYKTSQLVSKLTGFTVAPNKAIVGKNAFRHEAGVHQHAILRKRETYEIMRGEDVGFTQGGLILGKHSGRHALDFKLRQLGYELSAEELAKAFLEFKKLADAKKEISKSDLISLAKHI</sequence>
<organism evidence="10 11">
    <name type="scientific">Candidatus Nealsonbacteria bacterium RIFCSPLOWO2_01_FULL_41_9</name>
    <dbReference type="NCBI Taxonomy" id="1801671"/>
    <lineage>
        <taxon>Bacteria</taxon>
        <taxon>Candidatus Nealsoniibacteriota</taxon>
    </lineage>
</organism>
<comment type="pathway">
    <text evidence="1">Amino-acid biosynthesis; L-leucine biosynthesis; L-leucine from 3-methyl-2-oxobutanoate: step 1/4.</text>
</comment>
<gene>
    <name evidence="10" type="ORF">A3A08_02110</name>
</gene>
<keyword evidence="5" id="KW-0028">Amino-acid biosynthesis</keyword>
<dbReference type="Pfam" id="PF00682">
    <property type="entry name" value="HMGL-like"/>
    <property type="match status" value="1"/>
</dbReference>
<dbReference type="InterPro" id="IPR000891">
    <property type="entry name" value="PYR_CT"/>
</dbReference>